<sequence length="223" mass="25610">MPYDHKPPPPETTTHPEGKLRSAQPLHLLLRGGRPREAPLAPLQVEPSLANHLFLLAQKLFITCQTYARTSVSSVCPPRKPAAAEKPRRFRSVKEWSSTARRAISALAPPFRSSLYLRAHTQHDSSQQRRAELSSHALIKQNFSVTVERKMFELTQRSRRWGITLGSSSPPQTHIWLAPGQQQQPNPVRQFHRFQQLGWEKWKHLQACSGERERKREREDEAA</sequence>
<dbReference type="AlphaFoldDB" id="A0AAW0PC55"/>
<feature type="region of interest" description="Disordered" evidence="1">
    <location>
        <begin position="1"/>
        <end position="22"/>
    </location>
</feature>
<gene>
    <name evidence="2" type="ORF">WMY93_010110</name>
</gene>
<accession>A0AAW0PC55</accession>
<proteinExistence type="predicted"/>
<dbReference type="Proteomes" id="UP001460270">
    <property type="component" value="Unassembled WGS sequence"/>
</dbReference>
<protein>
    <submittedName>
        <fullName evidence="2">Uncharacterized protein</fullName>
    </submittedName>
</protein>
<comment type="caution">
    <text evidence="2">The sequence shown here is derived from an EMBL/GenBank/DDBJ whole genome shotgun (WGS) entry which is preliminary data.</text>
</comment>
<evidence type="ECO:0000313" key="3">
    <source>
        <dbReference type="Proteomes" id="UP001460270"/>
    </source>
</evidence>
<reference evidence="3" key="1">
    <citation type="submission" date="2024-04" db="EMBL/GenBank/DDBJ databases">
        <title>Salinicola lusitanus LLJ914,a marine bacterium isolated from the Okinawa Trough.</title>
        <authorList>
            <person name="Li J."/>
        </authorList>
    </citation>
    <scope>NUCLEOTIDE SEQUENCE [LARGE SCALE GENOMIC DNA]</scope>
</reference>
<feature type="compositionally biased region" description="Basic and acidic residues" evidence="1">
    <location>
        <begin position="1"/>
        <end position="20"/>
    </location>
</feature>
<evidence type="ECO:0000256" key="1">
    <source>
        <dbReference type="SAM" id="MobiDB-lite"/>
    </source>
</evidence>
<keyword evidence="3" id="KW-1185">Reference proteome</keyword>
<evidence type="ECO:0000313" key="2">
    <source>
        <dbReference type="EMBL" id="KAK7918826.1"/>
    </source>
</evidence>
<dbReference type="EMBL" id="JBBPFD010000007">
    <property type="protein sequence ID" value="KAK7918826.1"/>
    <property type="molecule type" value="Genomic_DNA"/>
</dbReference>
<organism evidence="2 3">
    <name type="scientific">Mugilogobius chulae</name>
    <name type="common">yellowstripe goby</name>
    <dbReference type="NCBI Taxonomy" id="88201"/>
    <lineage>
        <taxon>Eukaryota</taxon>
        <taxon>Metazoa</taxon>
        <taxon>Chordata</taxon>
        <taxon>Craniata</taxon>
        <taxon>Vertebrata</taxon>
        <taxon>Euteleostomi</taxon>
        <taxon>Actinopterygii</taxon>
        <taxon>Neopterygii</taxon>
        <taxon>Teleostei</taxon>
        <taxon>Neoteleostei</taxon>
        <taxon>Acanthomorphata</taxon>
        <taxon>Gobiaria</taxon>
        <taxon>Gobiiformes</taxon>
        <taxon>Gobioidei</taxon>
        <taxon>Gobiidae</taxon>
        <taxon>Gobionellinae</taxon>
        <taxon>Mugilogobius</taxon>
    </lineage>
</organism>
<name>A0AAW0PC55_9GOBI</name>